<accession>A0A0C9Z4T1</accession>
<reference evidence="2" key="2">
    <citation type="submission" date="2015-01" db="EMBL/GenBank/DDBJ databases">
        <title>Evolutionary Origins and Diversification of the Mycorrhizal Mutualists.</title>
        <authorList>
            <consortium name="DOE Joint Genome Institute"/>
            <consortium name="Mycorrhizal Genomics Consortium"/>
            <person name="Kohler A."/>
            <person name="Kuo A."/>
            <person name="Nagy L.G."/>
            <person name="Floudas D."/>
            <person name="Copeland A."/>
            <person name="Barry K.W."/>
            <person name="Cichocki N."/>
            <person name="Veneault-Fourrey C."/>
            <person name="LaButti K."/>
            <person name="Lindquist E.A."/>
            <person name="Lipzen A."/>
            <person name="Lundell T."/>
            <person name="Morin E."/>
            <person name="Murat C."/>
            <person name="Riley R."/>
            <person name="Ohm R."/>
            <person name="Sun H."/>
            <person name="Tunlid A."/>
            <person name="Henrissat B."/>
            <person name="Grigoriev I.V."/>
            <person name="Hibbett D.S."/>
            <person name="Martin F."/>
        </authorList>
    </citation>
    <scope>NUCLEOTIDE SEQUENCE [LARGE SCALE GENOMIC DNA]</scope>
    <source>
        <strain evidence="2">441</strain>
    </source>
</reference>
<sequence length="301" mass="34240">MLQQKVWHSNHNSQLILSYYLDTVEEFGYIPMITQSNPGTENFRIANAQTLLQQMHDPNLHGYIQHQWMCTKKNIKPEIAWSQLCHCFAPGFESLLDTGMDIGWYDPNNTLQLNPACGMVFCWVFIPWLQVELNNYQDHINNSQKHRDKWKVTPHGIPELIHTCAEDYGALDFKVMVLPATIEQVRKLYINPNHTVFDLVPPALNAFIKACYLQLGSPSVGRTSVWTVYCDILDLMQQSEGMPAILTVTEDHATMDDEELNLLPGLHDLLEMEDYMGGVANGLGLHECLLGSSTAFLSNLF</sequence>
<dbReference type="Proteomes" id="UP000054018">
    <property type="component" value="Unassembled WGS sequence"/>
</dbReference>
<proteinExistence type="predicted"/>
<dbReference type="STRING" id="765257.A0A0C9Z4T1"/>
<reference evidence="1 2" key="1">
    <citation type="submission" date="2014-04" db="EMBL/GenBank/DDBJ databases">
        <authorList>
            <consortium name="DOE Joint Genome Institute"/>
            <person name="Kuo A."/>
            <person name="Kohler A."/>
            <person name="Costa M.D."/>
            <person name="Nagy L.G."/>
            <person name="Floudas D."/>
            <person name="Copeland A."/>
            <person name="Barry K.W."/>
            <person name="Cichocki N."/>
            <person name="Veneault-Fourrey C."/>
            <person name="LaButti K."/>
            <person name="Lindquist E.A."/>
            <person name="Lipzen A."/>
            <person name="Lundell T."/>
            <person name="Morin E."/>
            <person name="Murat C."/>
            <person name="Sun H."/>
            <person name="Tunlid A."/>
            <person name="Henrissat B."/>
            <person name="Grigoriev I.V."/>
            <person name="Hibbett D.S."/>
            <person name="Martin F."/>
            <person name="Nordberg H.P."/>
            <person name="Cantor M.N."/>
            <person name="Hua S.X."/>
        </authorList>
    </citation>
    <scope>NUCLEOTIDE SEQUENCE [LARGE SCALE GENOMIC DNA]</scope>
    <source>
        <strain evidence="1 2">441</strain>
    </source>
</reference>
<dbReference type="EMBL" id="KN833754">
    <property type="protein sequence ID" value="KIK21184.1"/>
    <property type="molecule type" value="Genomic_DNA"/>
</dbReference>
<keyword evidence="2" id="KW-1185">Reference proteome</keyword>
<name>A0A0C9Z4T1_9AGAM</name>
<evidence type="ECO:0000313" key="1">
    <source>
        <dbReference type="EMBL" id="KIK21184.1"/>
    </source>
</evidence>
<dbReference type="OrthoDB" id="5946233at2759"/>
<dbReference type="HOGENOM" id="CLU_924755_0_0_1"/>
<evidence type="ECO:0000313" key="2">
    <source>
        <dbReference type="Proteomes" id="UP000054018"/>
    </source>
</evidence>
<organism evidence="1 2">
    <name type="scientific">Pisolithus microcarpus 441</name>
    <dbReference type="NCBI Taxonomy" id="765257"/>
    <lineage>
        <taxon>Eukaryota</taxon>
        <taxon>Fungi</taxon>
        <taxon>Dikarya</taxon>
        <taxon>Basidiomycota</taxon>
        <taxon>Agaricomycotina</taxon>
        <taxon>Agaricomycetes</taxon>
        <taxon>Agaricomycetidae</taxon>
        <taxon>Boletales</taxon>
        <taxon>Sclerodermatineae</taxon>
        <taxon>Pisolithaceae</taxon>
        <taxon>Pisolithus</taxon>
    </lineage>
</organism>
<protein>
    <submittedName>
        <fullName evidence="1">Uncharacterized protein</fullName>
    </submittedName>
</protein>
<gene>
    <name evidence="1" type="ORF">PISMIDRAFT_104467</name>
</gene>
<dbReference type="AlphaFoldDB" id="A0A0C9Z4T1"/>